<feature type="region of interest" description="Disordered" evidence="1">
    <location>
        <begin position="1"/>
        <end position="30"/>
    </location>
</feature>
<feature type="compositionally biased region" description="Basic residues" evidence="1">
    <location>
        <begin position="13"/>
        <end position="30"/>
    </location>
</feature>
<organism evidence="2 3">
    <name type="scientific">Nephila pilipes</name>
    <name type="common">Giant wood spider</name>
    <name type="synonym">Nephila maculata</name>
    <dbReference type="NCBI Taxonomy" id="299642"/>
    <lineage>
        <taxon>Eukaryota</taxon>
        <taxon>Metazoa</taxon>
        <taxon>Ecdysozoa</taxon>
        <taxon>Arthropoda</taxon>
        <taxon>Chelicerata</taxon>
        <taxon>Arachnida</taxon>
        <taxon>Araneae</taxon>
        <taxon>Araneomorphae</taxon>
        <taxon>Entelegynae</taxon>
        <taxon>Araneoidea</taxon>
        <taxon>Nephilidae</taxon>
        <taxon>Nephila</taxon>
    </lineage>
</organism>
<keyword evidence="3" id="KW-1185">Reference proteome</keyword>
<evidence type="ECO:0000313" key="3">
    <source>
        <dbReference type="Proteomes" id="UP000887013"/>
    </source>
</evidence>
<proteinExistence type="predicted"/>
<dbReference type="EMBL" id="BMAW01097540">
    <property type="protein sequence ID" value="GFS80231.1"/>
    <property type="molecule type" value="Genomic_DNA"/>
</dbReference>
<dbReference type="OrthoDB" id="6428208at2759"/>
<evidence type="ECO:0000256" key="1">
    <source>
        <dbReference type="SAM" id="MobiDB-lite"/>
    </source>
</evidence>
<protein>
    <submittedName>
        <fullName evidence="2">Uncharacterized protein</fullName>
    </submittedName>
</protein>
<sequence>MKLKDTQNDIRFFHRPNNPRRNLGRHHQLVKKQSTAKEAVSSLQRMYVTTDDILAPETQVWLFLHPWYLDMDLVPNQHARSEAFPNSILTALAYSV</sequence>
<evidence type="ECO:0000313" key="2">
    <source>
        <dbReference type="EMBL" id="GFS80231.1"/>
    </source>
</evidence>
<feature type="compositionally biased region" description="Basic and acidic residues" evidence="1">
    <location>
        <begin position="1"/>
        <end position="12"/>
    </location>
</feature>
<comment type="caution">
    <text evidence="2">The sequence shown here is derived from an EMBL/GenBank/DDBJ whole genome shotgun (WGS) entry which is preliminary data.</text>
</comment>
<dbReference type="AlphaFoldDB" id="A0A8X6MVT8"/>
<name>A0A8X6MVT8_NEPPI</name>
<accession>A0A8X6MVT8</accession>
<dbReference type="Proteomes" id="UP000887013">
    <property type="component" value="Unassembled WGS sequence"/>
</dbReference>
<reference evidence="2" key="1">
    <citation type="submission" date="2020-08" db="EMBL/GenBank/DDBJ databases">
        <title>Multicomponent nature underlies the extraordinary mechanical properties of spider dragline silk.</title>
        <authorList>
            <person name="Kono N."/>
            <person name="Nakamura H."/>
            <person name="Mori M."/>
            <person name="Yoshida Y."/>
            <person name="Ohtoshi R."/>
            <person name="Malay A.D."/>
            <person name="Moran D.A.P."/>
            <person name="Tomita M."/>
            <person name="Numata K."/>
            <person name="Arakawa K."/>
        </authorList>
    </citation>
    <scope>NUCLEOTIDE SEQUENCE</scope>
</reference>
<gene>
    <name evidence="2" type="ORF">NPIL_375701</name>
</gene>